<protein>
    <submittedName>
        <fullName evidence="1">Uncharacterized protein</fullName>
    </submittedName>
</protein>
<reference evidence="1 2" key="1">
    <citation type="journal article" date="2019" name="Sci. Rep.">
        <title>Orb-weaving spider Araneus ventricosus genome elucidates the spidroin gene catalogue.</title>
        <authorList>
            <person name="Kono N."/>
            <person name="Nakamura H."/>
            <person name="Ohtoshi R."/>
            <person name="Moran D.A.P."/>
            <person name="Shinohara A."/>
            <person name="Yoshida Y."/>
            <person name="Fujiwara M."/>
            <person name="Mori M."/>
            <person name="Tomita M."/>
            <person name="Arakawa K."/>
        </authorList>
    </citation>
    <scope>NUCLEOTIDE SEQUENCE [LARGE SCALE GENOMIC DNA]</scope>
</reference>
<evidence type="ECO:0000313" key="2">
    <source>
        <dbReference type="Proteomes" id="UP000499080"/>
    </source>
</evidence>
<gene>
    <name evidence="1" type="ORF">AVEN_193443_1</name>
</gene>
<name>A0A4Y2G7Z8_ARAVE</name>
<keyword evidence="2" id="KW-1185">Reference proteome</keyword>
<organism evidence="1 2">
    <name type="scientific">Araneus ventricosus</name>
    <name type="common">Orbweaver spider</name>
    <name type="synonym">Epeira ventricosa</name>
    <dbReference type="NCBI Taxonomy" id="182803"/>
    <lineage>
        <taxon>Eukaryota</taxon>
        <taxon>Metazoa</taxon>
        <taxon>Ecdysozoa</taxon>
        <taxon>Arthropoda</taxon>
        <taxon>Chelicerata</taxon>
        <taxon>Arachnida</taxon>
        <taxon>Araneae</taxon>
        <taxon>Araneomorphae</taxon>
        <taxon>Entelegynae</taxon>
        <taxon>Araneoidea</taxon>
        <taxon>Araneidae</taxon>
        <taxon>Araneus</taxon>
    </lineage>
</organism>
<dbReference type="AlphaFoldDB" id="A0A4Y2G7Z8"/>
<evidence type="ECO:0000313" key="1">
    <source>
        <dbReference type="EMBL" id="GBM48749.1"/>
    </source>
</evidence>
<sequence>MPSECPLVYDFDAIRSVRSSSQLQNKKIAFYTFSLLSEAFQLHICLQQYKSGLKRKLRNGGDDIITHRKRDSLEPIRENQDCERFGNFLDLELERTFQFRIRLQHYKGGLKQK</sequence>
<dbReference type="Proteomes" id="UP000499080">
    <property type="component" value="Unassembled WGS sequence"/>
</dbReference>
<dbReference type="EMBL" id="BGPR01001226">
    <property type="protein sequence ID" value="GBM48749.1"/>
    <property type="molecule type" value="Genomic_DNA"/>
</dbReference>
<proteinExistence type="predicted"/>
<comment type="caution">
    <text evidence="1">The sequence shown here is derived from an EMBL/GenBank/DDBJ whole genome shotgun (WGS) entry which is preliminary data.</text>
</comment>
<accession>A0A4Y2G7Z8</accession>